<protein>
    <recommendedName>
        <fullName evidence="4 12">FAD:protein FMN transferase</fullName>
        <ecNumber evidence="3 12">2.7.1.180</ecNumber>
    </recommendedName>
    <alternativeName>
        <fullName evidence="10 12">Flavin transferase</fullName>
    </alternativeName>
</protein>
<comment type="cofactor">
    <cofactor evidence="1">
        <name>Mg(2+)</name>
        <dbReference type="ChEBI" id="CHEBI:18420"/>
    </cofactor>
</comment>
<dbReference type="InterPro" id="IPR003374">
    <property type="entry name" value="ApbE-like_sf"/>
</dbReference>
<reference evidence="13 14" key="1">
    <citation type="submission" date="2021-04" db="EMBL/GenBank/DDBJ databases">
        <title>Genomics, taxonomy and metabolism of representatives of sulfur bacteria of the genus Thiothrix: Thiothrix fructosivorans QT, Thiothrix unzii A1T and three new species, Thiothrix subterranea sp. nov., Thiothrix litoralis sp. nov. and 'Candidatus Thiothrix anitrata' sp. nov.</title>
        <authorList>
            <person name="Ravin N.V."/>
            <person name="Smolyakov D."/>
            <person name="Rudenko T.S."/>
            <person name="Mardanov A.V."/>
            <person name="Beletsky A.V."/>
            <person name="Markov N.D."/>
            <person name="Fomenkov A.I."/>
            <person name="Roberts R.J."/>
            <person name="Karnachuk O.V."/>
            <person name="Novikov A."/>
            <person name="Grabovich M.Y."/>
        </authorList>
    </citation>
    <scope>NUCLEOTIDE SEQUENCE [LARGE SCALE GENOMIC DNA]</scope>
    <source>
        <strain evidence="13 14">AS</strain>
    </source>
</reference>
<comment type="catalytic activity">
    <reaction evidence="11 12">
        <text>L-threonyl-[protein] + FAD = FMN-L-threonyl-[protein] + AMP + H(+)</text>
        <dbReference type="Rhea" id="RHEA:36847"/>
        <dbReference type="Rhea" id="RHEA-COMP:11060"/>
        <dbReference type="Rhea" id="RHEA-COMP:11061"/>
        <dbReference type="ChEBI" id="CHEBI:15378"/>
        <dbReference type="ChEBI" id="CHEBI:30013"/>
        <dbReference type="ChEBI" id="CHEBI:57692"/>
        <dbReference type="ChEBI" id="CHEBI:74257"/>
        <dbReference type="ChEBI" id="CHEBI:456215"/>
        <dbReference type="EC" id="2.7.1.180"/>
    </reaction>
</comment>
<dbReference type="PANTHER" id="PTHR30040">
    <property type="entry name" value="THIAMINE BIOSYNTHESIS LIPOPROTEIN APBE"/>
    <property type="match status" value="1"/>
</dbReference>
<name>A0ABX7WSX0_9GAMM</name>
<evidence type="ECO:0000256" key="11">
    <source>
        <dbReference type="ARBA" id="ARBA00048540"/>
    </source>
</evidence>
<evidence type="ECO:0000313" key="14">
    <source>
        <dbReference type="Proteomes" id="UP000672039"/>
    </source>
</evidence>
<evidence type="ECO:0000256" key="2">
    <source>
        <dbReference type="ARBA" id="ARBA00008282"/>
    </source>
</evidence>
<evidence type="ECO:0000256" key="4">
    <source>
        <dbReference type="ARBA" id="ARBA00016337"/>
    </source>
</evidence>
<dbReference type="EMBL" id="CP072801">
    <property type="protein sequence ID" value="QTR46276.1"/>
    <property type="molecule type" value="Genomic_DNA"/>
</dbReference>
<dbReference type="GO" id="GO:0016740">
    <property type="term" value="F:transferase activity"/>
    <property type="evidence" value="ECO:0007669"/>
    <property type="project" value="UniProtKB-KW"/>
</dbReference>
<organism evidence="13 14">
    <name type="scientific">Thiothrix litoralis</name>
    <dbReference type="NCBI Taxonomy" id="2891210"/>
    <lineage>
        <taxon>Bacteria</taxon>
        <taxon>Pseudomonadati</taxon>
        <taxon>Pseudomonadota</taxon>
        <taxon>Gammaproteobacteria</taxon>
        <taxon>Thiotrichales</taxon>
        <taxon>Thiotrichaceae</taxon>
        <taxon>Thiothrix</taxon>
    </lineage>
</organism>
<dbReference type="InterPro" id="IPR024932">
    <property type="entry name" value="ApbE"/>
</dbReference>
<evidence type="ECO:0000256" key="10">
    <source>
        <dbReference type="ARBA" id="ARBA00031306"/>
    </source>
</evidence>
<evidence type="ECO:0000256" key="1">
    <source>
        <dbReference type="ARBA" id="ARBA00001946"/>
    </source>
</evidence>
<keyword evidence="6 12" id="KW-0808">Transferase</keyword>
<accession>A0ABX7WSX0</accession>
<sequence>MTALPVLLVIKILPVIKPNLLQVLQHKTLTLGLVFCLGVWLLSACGKQPSAMRLEGMQGTALWHVTLTHPPATISAPELQAGLSKTFADTNQLLATWDDTSEVARFNRYQGTDWFSISPPLAKLLELTLQVSRQSGGVYDVTVEPLVKLWGFASHDAGKDVVPAKADIDIALAKVGYQKLQVRLDPPAVRKSQADLQVELASVADGFAADQAGLYLESLGISEYMVEIAGEVRTRGLSPRGDAWRIAIEKPVEEDHVIQNGVNLRDAGLATSGDYRNFFVQGGKRYSHTFNPVTGAPVTHNLASVSVMSPEATLADAYATLFMALGEQKGKAFADAHAINAYFIWRTDKGFETADTVGFHGLLTGNQ</sequence>
<dbReference type="Pfam" id="PF02424">
    <property type="entry name" value="ApbE"/>
    <property type="match status" value="1"/>
</dbReference>
<keyword evidence="14" id="KW-1185">Reference proteome</keyword>
<keyword evidence="5 12" id="KW-0285">Flavoprotein</keyword>
<dbReference type="PANTHER" id="PTHR30040:SF2">
    <property type="entry name" value="FAD:PROTEIN FMN TRANSFERASE"/>
    <property type="match status" value="1"/>
</dbReference>
<keyword evidence="9 12" id="KW-0460">Magnesium</keyword>
<evidence type="ECO:0000256" key="3">
    <source>
        <dbReference type="ARBA" id="ARBA00011955"/>
    </source>
</evidence>
<comment type="similarity">
    <text evidence="2 12">Belongs to the ApbE family.</text>
</comment>
<keyword evidence="8 12" id="KW-0274">FAD</keyword>
<dbReference type="PIRSF" id="PIRSF006268">
    <property type="entry name" value="ApbE"/>
    <property type="match status" value="1"/>
</dbReference>
<dbReference type="EC" id="2.7.1.180" evidence="3 12"/>
<keyword evidence="7 12" id="KW-0479">Metal-binding</keyword>
<evidence type="ECO:0000256" key="8">
    <source>
        <dbReference type="ARBA" id="ARBA00022827"/>
    </source>
</evidence>
<evidence type="ECO:0000256" key="5">
    <source>
        <dbReference type="ARBA" id="ARBA00022630"/>
    </source>
</evidence>
<evidence type="ECO:0000256" key="6">
    <source>
        <dbReference type="ARBA" id="ARBA00022679"/>
    </source>
</evidence>
<proteinExistence type="inferred from homology"/>
<gene>
    <name evidence="13" type="ORF">J9253_20280</name>
</gene>
<evidence type="ECO:0000313" key="13">
    <source>
        <dbReference type="EMBL" id="QTR46276.1"/>
    </source>
</evidence>
<dbReference type="Proteomes" id="UP000672039">
    <property type="component" value="Chromosome"/>
</dbReference>
<dbReference type="SUPFAM" id="SSF143631">
    <property type="entry name" value="ApbE-like"/>
    <property type="match status" value="1"/>
</dbReference>
<evidence type="ECO:0000256" key="9">
    <source>
        <dbReference type="ARBA" id="ARBA00022842"/>
    </source>
</evidence>
<evidence type="ECO:0000256" key="12">
    <source>
        <dbReference type="PIRNR" id="PIRNR006268"/>
    </source>
</evidence>
<dbReference type="Gene3D" id="3.10.520.10">
    <property type="entry name" value="ApbE-like domains"/>
    <property type="match status" value="1"/>
</dbReference>
<evidence type="ECO:0000256" key="7">
    <source>
        <dbReference type="ARBA" id="ARBA00022723"/>
    </source>
</evidence>